<evidence type="ECO:0000313" key="3">
    <source>
        <dbReference type="Proteomes" id="UP000199111"/>
    </source>
</evidence>
<dbReference type="AlphaFoldDB" id="A0A1I3X2N8"/>
<proteinExistence type="predicted"/>
<dbReference type="InterPro" id="IPR003615">
    <property type="entry name" value="HNH_nuc"/>
</dbReference>
<protein>
    <submittedName>
        <fullName evidence="2">TIGR02646 family protein</fullName>
    </submittedName>
</protein>
<sequence>MIPLVRPSLSAELAGRLRDQTDHLRSRSANAATARRRWKNATDDRSALRARLQPMAAGIERCMYCGDSLGTAIDHFEPIKLAPLRAFDWLNHFLACDYCNSNAKRAEYPCDPLTGECLLIDPSVEDPHDHLQLLLGTGRYRARTPKGKATIRTFRLDRWQLERARQDGFQRCQDMLRGYARSLTRGEHQRAHGQAQALLRQPHADVLYAMVRALGSPGISTLIDGDIIEILRTHFAVPPLWSSVSERTRALPHDCGTRPTDRPRT</sequence>
<evidence type="ECO:0000313" key="2">
    <source>
        <dbReference type="EMBL" id="SFK13810.1"/>
    </source>
</evidence>
<reference evidence="3" key="1">
    <citation type="submission" date="2016-10" db="EMBL/GenBank/DDBJ databases">
        <authorList>
            <person name="Varghese N."/>
            <person name="Submissions S."/>
        </authorList>
    </citation>
    <scope>NUCLEOTIDE SEQUENCE [LARGE SCALE GENOMIC DNA]</scope>
    <source>
        <strain evidence="3">CGMCC 4.2126</strain>
    </source>
</reference>
<gene>
    <name evidence="2" type="ORF">SAMN05216275_11837</name>
</gene>
<dbReference type="Gene3D" id="1.10.30.50">
    <property type="match status" value="1"/>
</dbReference>
<keyword evidence="3" id="KW-1185">Reference proteome</keyword>
<dbReference type="RefSeq" id="WP_177245251.1">
    <property type="nucleotide sequence ID" value="NZ_FOQY01000018.1"/>
</dbReference>
<organism evidence="2 3">
    <name type="scientific">Streptosporangium canum</name>
    <dbReference type="NCBI Taxonomy" id="324952"/>
    <lineage>
        <taxon>Bacteria</taxon>
        <taxon>Bacillati</taxon>
        <taxon>Actinomycetota</taxon>
        <taxon>Actinomycetes</taxon>
        <taxon>Streptosporangiales</taxon>
        <taxon>Streptosporangiaceae</taxon>
        <taxon>Streptosporangium</taxon>
    </lineage>
</organism>
<evidence type="ECO:0000259" key="1">
    <source>
        <dbReference type="SMART" id="SM00507"/>
    </source>
</evidence>
<dbReference type="Proteomes" id="UP000199111">
    <property type="component" value="Unassembled WGS sequence"/>
</dbReference>
<dbReference type="SMART" id="SM00507">
    <property type="entry name" value="HNHc"/>
    <property type="match status" value="1"/>
</dbReference>
<feature type="domain" description="HNH nuclease" evidence="1">
    <location>
        <begin position="49"/>
        <end position="101"/>
    </location>
</feature>
<accession>A0A1I3X2N8</accession>
<dbReference type="EMBL" id="FOQY01000018">
    <property type="protein sequence ID" value="SFK13810.1"/>
    <property type="molecule type" value="Genomic_DNA"/>
</dbReference>
<dbReference type="GeneID" id="96300606"/>
<name>A0A1I3X2N8_9ACTN</name>